<protein>
    <submittedName>
        <fullName evidence="2">Uncharacterized protein</fullName>
    </submittedName>
</protein>
<proteinExistence type="predicted"/>
<sequence>MRLSVCGDQTAAAKESVPVWRPTNLARSKSITSPFNFPAEATTPCACQQNDQNSTAVVRLRTQREQPPPERPATTFGRITDSLRKSINKFADKSEWKMEAIKAQHREARTLILLNETQAELRKVEARCSGLKRQNDQQEARMTVRGEEIERLTDTERQLRRELRNWQQRVFELEAETQEIKRNSQIAELEMKSRLLEANMRISQMEQLLQQNSTFSQIMQAPLNLHSMSFGSLSELELKADV</sequence>
<feature type="coiled-coil region" evidence="1">
    <location>
        <begin position="114"/>
        <end position="206"/>
    </location>
</feature>
<evidence type="ECO:0000313" key="3">
    <source>
        <dbReference type="Proteomes" id="UP000281553"/>
    </source>
</evidence>
<organism evidence="2 3">
    <name type="scientific">Dibothriocephalus latus</name>
    <name type="common">Fish tapeworm</name>
    <name type="synonym">Diphyllobothrium latum</name>
    <dbReference type="NCBI Taxonomy" id="60516"/>
    <lineage>
        <taxon>Eukaryota</taxon>
        <taxon>Metazoa</taxon>
        <taxon>Spiralia</taxon>
        <taxon>Lophotrochozoa</taxon>
        <taxon>Platyhelminthes</taxon>
        <taxon>Cestoda</taxon>
        <taxon>Eucestoda</taxon>
        <taxon>Diphyllobothriidea</taxon>
        <taxon>Diphyllobothriidae</taxon>
        <taxon>Dibothriocephalus</taxon>
    </lineage>
</organism>
<gene>
    <name evidence="2" type="ORF">DILT_LOCUS9395</name>
</gene>
<dbReference type="EMBL" id="UYRU01056736">
    <property type="protein sequence ID" value="VDN13564.1"/>
    <property type="molecule type" value="Genomic_DNA"/>
</dbReference>
<dbReference type="AlphaFoldDB" id="A0A3P7LA52"/>
<evidence type="ECO:0000256" key="1">
    <source>
        <dbReference type="SAM" id="Coils"/>
    </source>
</evidence>
<keyword evidence="1" id="KW-0175">Coiled coil</keyword>
<accession>A0A3P7LA52</accession>
<keyword evidence="3" id="KW-1185">Reference proteome</keyword>
<dbReference type="OrthoDB" id="6255225at2759"/>
<evidence type="ECO:0000313" key="2">
    <source>
        <dbReference type="EMBL" id="VDN13564.1"/>
    </source>
</evidence>
<name>A0A3P7LA52_DIBLA</name>
<dbReference type="Proteomes" id="UP000281553">
    <property type="component" value="Unassembled WGS sequence"/>
</dbReference>
<reference evidence="2 3" key="1">
    <citation type="submission" date="2018-11" db="EMBL/GenBank/DDBJ databases">
        <authorList>
            <consortium name="Pathogen Informatics"/>
        </authorList>
    </citation>
    <scope>NUCLEOTIDE SEQUENCE [LARGE SCALE GENOMIC DNA]</scope>
</reference>